<proteinExistence type="predicted"/>
<evidence type="ECO:0000313" key="8">
    <source>
        <dbReference type="EMBL" id="RKD25855.1"/>
    </source>
</evidence>
<evidence type="ECO:0000256" key="4">
    <source>
        <dbReference type="ARBA" id="ARBA00022989"/>
    </source>
</evidence>
<dbReference type="GO" id="GO:0005886">
    <property type="term" value="C:plasma membrane"/>
    <property type="evidence" value="ECO:0007669"/>
    <property type="project" value="UniProtKB-SubCell"/>
</dbReference>
<dbReference type="InterPro" id="IPR036259">
    <property type="entry name" value="MFS_trans_sf"/>
</dbReference>
<keyword evidence="9" id="KW-1185">Reference proteome</keyword>
<feature type="transmembrane region" description="Helical" evidence="6">
    <location>
        <begin position="34"/>
        <end position="55"/>
    </location>
</feature>
<evidence type="ECO:0000256" key="2">
    <source>
        <dbReference type="ARBA" id="ARBA00022448"/>
    </source>
</evidence>
<feature type="transmembrane region" description="Helical" evidence="6">
    <location>
        <begin position="238"/>
        <end position="258"/>
    </location>
</feature>
<dbReference type="CDD" id="cd17325">
    <property type="entry name" value="MFS_MdtG_SLC18_like"/>
    <property type="match status" value="1"/>
</dbReference>
<dbReference type="EMBL" id="MCHY01000006">
    <property type="protein sequence ID" value="RKD25855.1"/>
    <property type="molecule type" value="Genomic_DNA"/>
</dbReference>
<evidence type="ECO:0000256" key="1">
    <source>
        <dbReference type="ARBA" id="ARBA00004651"/>
    </source>
</evidence>
<dbReference type="AlphaFoldDB" id="A0A419SNJ8"/>
<evidence type="ECO:0000259" key="7">
    <source>
        <dbReference type="PROSITE" id="PS50850"/>
    </source>
</evidence>
<keyword evidence="4 6" id="KW-1133">Transmembrane helix</keyword>
<dbReference type="InterPro" id="IPR011701">
    <property type="entry name" value="MFS"/>
</dbReference>
<feature type="transmembrane region" description="Helical" evidence="6">
    <location>
        <begin position="67"/>
        <end position="85"/>
    </location>
</feature>
<dbReference type="PROSITE" id="PS50850">
    <property type="entry name" value="MFS"/>
    <property type="match status" value="1"/>
</dbReference>
<keyword evidence="3 6" id="KW-0812">Transmembrane</keyword>
<dbReference type="Proteomes" id="UP000284219">
    <property type="component" value="Unassembled WGS sequence"/>
</dbReference>
<name>A0A419SNJ8_9BACL</name>
<dbReference type="SUPFAM" id="SSF103473">
    <property type="entry name" value="MFS general substrate transporter"/>
    <property type="match status" value="1"/>
</dbReference>
<keyword evidence="5 6" id="KW-0472">Membrane</keyword>
<dbReference type="Pfam" id="PF07690">
    <property type="entry name" value="MFS_1"/>
    <property type="match status" value="1"/>
</dbReference>
<evidence type="ECO:0000256" key="3">
    <source>
        <dbReference type="ARBA" id="ARBA00022692"/>
    </source>
</evidence>
<dbReference type="RefSeq" id="WP_120188536.1">
    <property type="nucleotide sequence ID" value="NZ_MCHY01000006.1"/>
</dbReference>
<feature type="transmembrane region" description="Helical" evidence="6">
    <location>
        <begin position="270"/>
        <end position="289"/>
    </location>
</feature>
<feature type="transmembrane region" description="Helical" evidence="6">
    <location>
        <begin position="295"/>
        <end position="317"/>
    </location>
</feature>
<evidence type="ECO:0000313" key="9">
    <source>
        <dbReference type="Proteomes" id="UP000284219"/>
    </source>
</evidence>
<reference evidence="8 9" key="1">
    <citation type="submission" date="2016-08" db="EMBL/GenBank/DDBJ databases">
        <title>Novel Firmicute Genomes.</title>
        <authorList>
            <person name="Poppleton D.I."/>
            <person name="Gribaldo S."/>
        </authorList>
    </citation>
    <scope>NUCLEOTIDE SEQUENCE [LARGE SCALE GENOMIC DNA]</scope>
    <source>
        <strain evidence="8 9">RAOx-1</strain>
    </source>
</reference>
<comment type="caution">
    <text evidence="8">The sequence shown here is derived from an EMBL/GenBank/DDBJ whole genome shotgun (WGS) entry which is preliminary data.</text>
</comment>
<dbReference type="PANTHER" id="PTHR23531">
    <property type="entry name" value="QUINOLENE RESISTANCE PROTEIN NORA"/>
    <property type="match status" value="1"/>
</dbReference>
<accession>A0A419SNJ8</accession>
<keyword evidence="2" id="KW-0813">Transport</keyword>
<protein>
    <submittedName>
        <fullName evidence="8">Bicyclomycin resistance protein</fullName>
    </submittedName>
</protein>
<sequence length="387" mass="41479">MTIFIYLIIMISFVDTFSQLPIMSPFAQSLGATPFFIGVVVGMYSLTNMVGNIFSGFWIDKEGTRRVLLFGLVASGLVLFAYAFVNTVPQLLVARFLHGLSGGILVPAAFTFLANRGDGAKRGKTMALSGAAVGLAAVIGPAFGGIVTSKFGIEWVFIVIGSLMIVTAGVTRWLLPHTPAQLTEVKQAGQQNTTSFVGLLKVLPLLYAYIGSFSLMFAQGVLAYMLPLKVEALNYGSALSGMLFGVFGITAIFIFILPTNRLFDRFPHEYTMTVGMVIIGAALFLLSMVTGQTVMYGIMMLYGTGFAFIFPSINALIVQHTSAENRGKAFAVFYALFSLGVVVGSFVTGVFDLSADTSFVVGSAVLIVNSIVIWTLSLLALKRESLV</sequence>
<gene>
    <name evidence="8" type="ORF">BEP19_02680</name>
</gene>
<dbReference type="InterPro" id="IPR020846">
    <property type="entry name" value="MFS_dom"/>
</dbReference>
<dbReference type="OrthoDB" id="9793283at2"/>
<evidence type="ECO:0000256" key="6">
    <source>
        <dbReference type="SAM" id="Phobius"/>
    </source>
</evidence>
<feature type="transmembrane region" description="Helical" evidence="6">
    <location>
        <begin position="91"/>
        <end position="114"/>
    </location>
</feature>
<comment type="subcellular location">
    <subcellularLocation>
        <location evidence="1">Cell membrane</location>
        <topology evidence="1">Multi-pass membrane protein</topology>
    </subcellularLocation>
</comment>
<dbReference type="InterPro" id="IPR001958">
    <property type="entry name" value="Tet-R_TetA/multi-R_MdtG-like"/>
</dbReference>
<feature type="transmembrane region" description="Helical" evidence="6">
    <location>
        <begin position="329"/>
        <end position="351"/>
    </location>
</feature>
<feature type="transmembrane region" description="Helical" evidence="6">
    <location>
        <begin position="357"/>
        <end position="381"/>
    </location>
</feature>
<dbReference type="GO" id="GO:0022857">
    <property type="term" value="F:transmembrane transporter activity"/>
    <property type="evidence" value="ECO:0007669"/>
    <property type="project" value="InterPro"/>
</dbReference>
<evidence type="ECO:0000256" key="5">
    <source>
        <dbReference type="ARBA" id="ARBA00023136"/>
    </source>
</evidence>
<organism evidence="8 9">
    <name type="scientific">Ammoniphilus oxalaticus</name>
    <dbReference type="NCBI Taxonomy" id="66863"/>
    <lineage>
        <taxon>Bacteria</taxon>
        <taxon>Bacillati</taxon>
        <taxon>Bacillota</taxon>
        <taxon>Bacilli</taxon>
        <taxon>Bacillales</taxon>
        <taxon>Paenibacillaceae</taxon>
        <taxon>Aneurinibacillus group</taxon>
        <taxon>Ammoniphilus</taxon>
    </lineage>
</organism>
<feature type="transmembrane region" description="Helical" evidence="6">
    <location>
        <begin position="153"/>
        <end position="175"/>
    </location>
</feature>
<feature type="transmembrane region" description="Helical" evidence="6">
    <location>
        <begin position="196"/>
        <end position="218"/>
    </location>
</feature>
<dbReference type="InterPro" id="IPR052714">
    <property type="entry name" value="MFS_Exporter"/>
</dbReference>
<dbReference type="Gene3D" id="1.20.1250.20">
    <property type="entry name" value="MFS general substrate transporter like domains"/>
    <property type="match status" value="1"/>
</dbReference>
<feature type="domain" description="Major facilitator superfamily (MFS) profile" evidence="7">
    <location>
        <begin position="1"/>
        <end position="381"/>
    </location>
</feature>
<dbReference type="PANTHER" id="PTHR23531:SF1">
    <property type="entry name" value="QUINOLENE RESISTANCE PROTEIN NORA"/>
    <property type="match status" value="1"/>
</dbReference>
<feature type="transmembrane region" description="Helical" evidence="6">
    <location>
        <begin position="126"/>
        <end position="147"/>
    </location>
</feature>
<dbReference type="PRINTS" id="PR01035">
    <property type="entry name" value="TCRTETA"/>
</dbReference>